<organism evidence="1 2">
    <name type="scientific">Oryza meyeriana var. granulata</name>
    <dbReference type="NCBI Taxonomy" id="110450"/>
    <lineage>
        <taxon>Eukaryota</taxon>
        <taxon>Viridiplantae</taxon>
        <taxon>Streptophyta</taxon>
        <taxon>Embryophyta</taxon>
        <taxon>Tracheophyta</taxon>
        <taxon>Spermatophyta</taxon>
        <taxon>Magnoliopsida</taxon>
        <taxon>Liliopsida</taxon>
        <taxon>Poales</taxon>
        <taxon>Poaceae</taxon>
        <taxon>BOP clade</taxon>
        <taxon>Oryzoideae</taxon>
        <taxon>Oryzeae</taxon>
        <taxon>Oryzinae</taxon>
        <taxon>Oryza</taxon>
        <taxon>Oryza meyeriana</taxon>
    </lineage>
</organism>
<dbReference type="Proteomes" id="UP000479710">
    <property type="component" value="Unassembled WGS sequence"/>
</dbReference>
<evidence type="ECO:0000313" key="2">
    <source>
        <dbReference type="Proteomes" id="UP000479710"/>
    </source>
</evidence>
<dbReference type="AlphaFoldDB" id="A0A6G1CCY6"/>
<dbReference type="EMBL" id="SPHZ02000010">
    <property type="protein sequence ID" value="KAF0897503.1"/>
    <property type="molecule type" value="Genomic_DNA"/>
</dbReference>
<reference evidence="1 2" key="1">
    <citation type="submission" date="2019-11" db="EMBL/GenBank/DDBJ databases">
        <title>Whole genome sequence of Oryza granulata.</title>
        <authorList>
            <person name="Li W."/>
        </authorList>
    </citation>
    <scope>NUCLEOTIDE SEQUENCE [LARGE SCALE GENOMIC DNA]</scope>
    <source>
        <strain evidence="2">cv. Menghai</strain>
        <tissue evidence="1">Leaf</tissue>
    </source>
</reference>
<gene>
    <name evidence="1" type="ORF">E2562_038093</name>
</gene>
<comment type="caution">
    <text evidence="1">The sequence shown here is derived from an EMBL/GenBank/DDBJ whole genome shotgun (WGS) entry which is preliminary data.</text>
</comment>
<protein>
    <submittedName>
        <fullName evidence="1">Uncharacterized protein</fullName>
    </submittedName>
</protein>
<accession>A0A6G1CCY6</accession>
<proteinExistence type="predicted"/>
<evidence type="ECO:0000313" key="1">
    <source>
        <dbReference type="EMBL" id="KAF0897503.1"/>
    </source>
</evidence>
<keyword evidence="2" id="KW-1185">Reference proteome</keyword>
<name>A0A6G1CCY6_9ORYZ</name>
<sequence length="101" mass="10976">MNQDRLWMLAKDPICALQTALASVLESAYKVIKPSIHEPQLENPRELSPPGRTVATAGWNHQPLCNLPMQLESRRRCNVNPGCGEDNASSAAQIDVAVAVA</sequence>